<evidence type="ECO:0000256" key="8">
    <source>
        <dbReference type="PROSITE-ProRule" id="PRU00169"/>
    </source>
</evidence>
<evidence type="ECO:0000259" key="10">
    <source>
        <dbReference type="PROSITE" id="PS50110"/>
    </source>
</evidence>
<dbReference type="Pfam" id="PF00072">
    <property type="entry name" value="Response_reg"/>
    <property type="match status" value="1"/>
</dbReference>
<evidence type="ECO:0000256" key="7">
    <source>
        <dbReference type="ARBA" id="ARBA00023163"/>
    </source>
</evidence>
<gene>
    <name evidence="11" type="ORF">E1757_11255</name>
</gene>
<dbReference type="InterPro" id="IPR001789">
    <property type="entry name" value="Sig_transdc_resp-reg_receiver"/>
</dbReference>
<dbReference type="SMART" id="SM00448">
    <property type="entry name" value="REC"/>
    <property type="match status" value="1"/>
</dbReference>
<dbReference type="Gene3D" id="1.10.10.60">
    <property type="entry name" value="Homeodomain-like"/>
    <property type="match status" value="2"/>
</dbReference>
<dbReference type="CDD" id="cd17536">
    <property type="entry name" value="REC_YesN-like"/>
    <property type="match status" value="1"/>
</dbReference>
<dbReference type="Pfam" id="PF12833">
    <property type="entry name" value="HTH_18"/>
    <property type="match status" value="1"/>
</dbReference>
<comment type="subcellular location">
    <subcellularLocation>
        <location evidence="1">Cytoplasm</location>
    </subcellularLocation>
</comment>
<evidence type="ECO:0000256" key="3">
    <source>
        <dbReference type="ARBA" id="ARBA00022553"/>
    </source>
</evidence>
<dbReference type="GO" id="GO:0043565">
    <property type="term" value="F:sequence-specific DNA binding"/>
    <property type="evidence" value="ECO:0007669"/>
    <property type="project" value="InterPro"/>
</dbReference>
<evidence type="ECO:0000256" key="1">
    <source>
        <dbReference type="ARBA" id="ARBA00004496"/>
    </source>
</evidence>
<comment type="caution">
    <text evidence="11">The sequence shown here is derived from an EMBL/GenBank/DDBJ whole genome shotgun (WGS) entry which is preliminary data.</text>
</comment>
<evidence type="ECO:0000313" key="11">
    <source>
        <dbReference type="EMBL" id="TDF98079.1"/>
    </source>
</evidence>
<dbReference type="AlphaFoldDB" id="A0A4R5KQN8"/>
<protein>
    <submittedName>
        <fullName evidence="11">Response regulator</fullName>
    </submittedName>
</protein>
<name>A0A4R5KQN8_9BACL</name>
<dbReference type="SMART" id="SM00342">
    <property type="entry name" value="HTH_ARAC"/>
    <property type="match status" value="1"/>
</dbReference>
<dbReference type="InterPro" id="IPR020449">
    <property type="entry name" value="Tscrpt_reg_AraC-type_HTH"/>
</dbReference>
<dbReference type="PANTHER" id="PTHR42713:SF3">
    <property type="entry name" value="TRANSCRIPTIONAL REGULATORY PROTEIN HPTR"/>
    <property type="match status" value="1"/>
</dbReference>
<feature type="domain" description="HTH araC/xylS-type" evidence="9">
    <location>
        <begin position="448"/>
        <end position="546"/>
    </location>
</feature>
<dbReference type="PROSITE" id="PS00041">
    <property type="entry name" value="HTH_ARAC_FAMILY_1"/>
    <property type="match status" value="1"/>
</dbReference>
<feature type="modified residue" description="4-aspartylphosphate" evidence="8">
    <location>
        <position position="59"/>
    </location>
</feature>
<keyword evidence="5" id="KW-0805">Transcription regulation</keyword>
<keyword evidence="7" id="KW-0804">Transcription</keyword>
<dbReference type="PANTHER" id="PTHR42713">
    <property type="entry name" value="HISTIDINE KINASE-RELATED"/>
    <property type="match status" value="1"/>
</dbReference>
<dbReference type="InterPro" id="IPR011006">
    <property type="entry name" value="CheY-like_superfamily"/>
</dbReference>
<keyword evidence="3 8" id="KW-0597">Phosphoprotein</keyword>
<evidence type="ECO:0000313" key="12">
    <source>
        <dbReference type="Proteomes" id="UP000295636"/>
    </source>
</evidence>
<dbReference type="InterPro" id="IPR018060">
    <property type="entry name" value="HTH_AraC"/>
</dbReference>
<keyword evidence="12" id="KW-1185">Reference proteome</keyword>
<dbReference type="SUPFAM" id="SSF52172">
    <property type="entry name" value="CheY-like"/>
    <property type="match status" value="1"/>
</dbReference>
<evidence type="ECO:0000256" key="5">
    <source>
        <dbReference type="ARBA" id="ARBA00023015"/>
    </source>
</evidence>
<evidence type="ECO:0000259" key="9">
    <source>
        <dbReference type="PROSITE" id="PS01124"/>
    </source>
</evidence>
<dbReference type="PROSITE" id="PS50110">
    <property type="entry name" value="RESPONSE_REGULATORY"/>
    <property type="match status" value="1"/>
</dbReference>
<reference evidence="11 12" key="1">
    <citation type="submission" date="2019-03" db="EMBL/GenBank/DDBJ databases">
        <title>This is whole genome sequence of Paenibacillus sp MS74 strain.</title>
        <authorList>
            <person name="Trinh H.N."/>
        </authorList>
    </citation>
    <scope>NUCLEOTIDE SEQUENCE [LARGE SCALE GENOMIC DNA]</scope>
    <source>
        <strain evidence="11 12">MS74</strain>
    </source>
</reference>
<dbReference type="InterPro" id="IPR018062">
    <property type="entry name" value="HTH_AraC-typ_CS"/>
</dbReference>
<evidence type="ECO:0000256" key="2">
    <source>
        <dbReference type="ARBA" id="ARBA00022490"/>
    </source>
</evidence>
<dbReference type="InterPro" id="IPR009057">
    <property type="entry name" value="Homeodomain-like_sf"/>
</dbReference>
<dbReference type="Gene3D" id="3.40.50.2300">
    <property type="match status" value="1"/>
</dbReference>
<dbReference type="SUPFAM" id="SSF46689">
    <property type="entry name" value="Homeodomain-like"/>
    <property type="match status" value="1"/>
</dbReference>
<dbReference type="Proteomes" id="UP000295636">
    <property type="component" value="Unassembled WGS sequence"/>
</dbReference>
<dbReference type="PRINTS" id="PR00032">
    <property type="entry name" value="HTHARAC"/>
</dbReference>
<dbReference type="GO" id="GO:0000160">
    <property type="term" value="P:phosphorelay signal transduction system"/>
    <property type="evidence" value="ECO:0007669"/>
    <property type="project" value="UniProtKB-KW"/>
</dbReference>
<dbReference type="PROSITE" id="PS01124">
    <property type="entry name" value="HTH_ARAC_FAMILY_2"/>
    <property type="match status" value="1"/>
</dbReference>
<dbReference type="EMBL" id="SMRT01000004">
    <property type="protein sequence ID" value="TDF98079.1"/>
    <property type="molecule type" value="Genomic_DNA"/>
</dbReference>
<accession>A0A4R5KQN8</accession>
<dbReference type="GO" id="GO:0005737">
    <property type="term" value="C:cytoplasm"/>
    <property type="evidence" value="ECO:0007669"/>
    <property type="project" value="UniProtKB-SubCell"/>
</dbReference>
<keyword evidence="6" id="KW-0238">DNA-binding</keyword>
<evidence type="ECO:0000256" key="4">
    <source>
        <dbReference type="ARBA" id="ARBA00023012"/>
    </source>
</evidence>
<evidence type="ECO:0000256" key="6">
    <source>
        <dbReference type="ARBA" id="ARBA00023125"/>
    </source>
</evidence>
<feature type="domain" description="Response regulatory" evidence="10">
    <location>
        <begin position="7"/>
        <end position="124"/>
    </location>
</feature>
<sequence length="549" mass="63399">MTTIMYELLIVDDESFVVENLANTYDWEQLGIETVHTAFSASEALELLEIHNIPIVISDIRMPEMDGLEMIDRIKSISPKTKCVLLSGYSDFKYAQQAITSHAEAYLLKPVKEDELLSTVRSVIAKIELEWNEIVSQQRTLYTLNEHLPLLRGALLNDLLQGKYIPLPTLSKKLDMLNLQIGLDQLFAMMFIRLEQGFDRYDDYSLSLLEYGIVNISEEIFGKQFELWPCKDVNDNLVFVITNKIRAGEMSNDEDKLTIKILEKCSLQLQESVTAYLQGGISVLISEWGKFPEDLYSFYQKSMSVIRNHPDNVQGFFINSIQTGSKEEVQPLRSIHEPPLLWNLLEAGRWEAADRKFDRIVEELRGKKGYLHDYIYEVAMMVSFSVSHTIHKQGGLLQHMTELNLVTGVEHEALRSVTGLEKWGRNTIQVLKNRTINEAKNSQRSIIQKINQYVQMNLEHDVSLQSIAEHVYLHPVYVSKIYKLEAGEGISEYIYRLRMEKAAHLLAETNEKINEISRKSGYQNPSHFSRVFKKYFAMTPDEFREQHID</sequence>
<keyword evidence="2" id="KW-0963">Cytoplasm</keyword>
<dbReference type="GO" id="GO:0003700">
    <property type="term" value="F:DNA-binding transcription factor activity"/>
    <property type="evidence" value="ECO:0007669"/>
    <property type="project" value="InterPro"/>
</dbReference>
<dbReference type="OrthoDB" id="9794370at2"/>
<keyword evidence="4" id="KW-0902">Two-component regulatory system</keyword>
<proteinExistence type="predicted"/>
<organism evidence="11 12">
    <name type="scientific">Paenibacillus piri</name>
    <dbReference type="NCBI Taxonomy" id="2547395"/>
    <lineage>
        <taxon>Bacteria</taxon>
        <taxon>Bacillati</taxon>
        <taxon>Bacillota</taxon>
        <taxon>Bacilli</taxon>
        <taxon>Bacillales</taxon>
        <taxon>Paenibacillaceae</taxon>
        <taxon>Paenibacillus</taxon>
    </lineage>
</organism>
<dbReference type="InterPro" id="IPR051552">
    <property type="entry name" value="HptR"/>
</dbReference>